<dbReference type="InterPro" id="IPR050344">
    <property type="entry name" value="Peptidase_M1_aminopeptidases"/>
</dbReference>
<dbReference type="PANTHER" id="PTHR11533:SF294">
    <property type="entry name" value="THYROTROPIN-RELEASING HORMONE-DEGRADING ECTOENZYME"/>
    <property type="match status" value="1"/>
</dbReference>
<evidence type="ECO:0000313" key="4">
    <source>
        <dbReference type="Proteomes" id="UP000801492"/>
    </source>
</evidence>
<proteinExistence type="predicted"/>
<dbReference type="Proteomes" id="UP000801492">
    <property type="component" value="Unassembled WGS sequence"/>
</dbReference>
<organism evidence="3 4">
    <name type="scientific">Ignelater luminosus</name>
    <name type="common">Cucubano</name>
    <name type="synonym">Pyrophorus luminosus</name>
    <dbReference type="NCBI Taxonomy" id="2038154"/>
    <lineage>
        <taxon>Eukaryota</taxon>
        <taxon>Metazoa</taxon>
        <taxon>Ecdysozoa</taxon>
        <taxon>Arthropoda</taxon>
        <taxon>Hexapoda</taxon>
        <taxon>Insecta</taxon>
        <taxon>Pterygota</taxon>
        <taxon>Neoptera</taxon>
        <taxon>Endopterygota</taxon>
        <taxon>Coleoptera</taxon>
        <taxon>Polyphaga</taxon>
        <taxon>Elateriformia</taxon>
        <taxon>Elateroidea</taxon>
        <taxon>Elateridae</taxon>
        <taxon>Agrypninae</taxon>
        <taxon>Pyrophorini</taxon>
        <taxon>Ignelater</taxon>
    </lineage>
</organism>
<dbReference type="AlphaFoldDB" id="A0A8K0GI45"/>
<dbReference type="OrthoDB" id="510539at2759"/>
<name>A0A8K0GI45_IGNLU</name>
<dbReference type="InterPro" id="IPR045357">
    <property type="entry name" value="Aminopeptidase_N-like_N"/>
</dbReference>
<reference evidence="3" key="1">
    <citation type="submission" date="2019-08" db="EMBL/GenBank/DDBJ databases">
        <title>The genome of the North American firefly Photinus pyralis.</title>
        <authorList>
            <consortium name="Photinus pyralis genome working group"/>
            <person name="Fallon T.R."/>
            <person name="Sander Lower S.E."/>
            <person name="Weng J.-K."/>
        </authorList>
    </citation>
    <scope>NUCLEOTIDE SEQUENCE</scope>
    <source>
        <strain evidence="3">TRF0915ILg1</strain>
        <tissue evidence="3">Whole body</tissue>
    </source>
</reference>
<dbReference type="GO" id="GO:0006508">
    <property type="term" value="P:proteolysis"/>
    <property type="evidence" value="ECO:0007669"/>
    <property type="project" value="TreeGrafter"/>
</dbReference>
<dbReference type="PANTHER" id="PTHR11533">
    <property type="entry name" value="PROTEASE M1 ZINC METALLOPROTEASE"/>
    <property type="match status" value="1"/>
</dbReference>
<dbReference type="Gene3D" id="2.60.40.1730">
    <property type="entry name" value="tricorn interacting facor f3 domain"/>
    <property type="match status" value="1"/>
</dbReference>
<dbReference type="GO" id="GO:0005737">
    <property type="term" value="C:cytoplasm"/>
    <property type="evidence" value="ECO:0007669"/>
    <property type="project" value="TreeGrafter"/>
</dbReference>
<evidence type="ECO:0000313" key="3">
    <source>
        <dbReference type="EMBL" id="KAF2900749.1"/>
    </source>
</evidence>
<feature type="signal peptide" evidence="1">
    <location>
        <begin position="1"/>
        <end position="26"/>
    </location>
</feature>
<dbReference type="EMBL" id="VTPC01002009">
    <property type="protein sequence ID" value="KAF2900749.1"/>
    <property type="molecule type" value="Genomic_DNA"/>
</dbReference>
<dbReference type="GO" id="GO:0005615">
    <property type="term" value="C:extracellular space"/>
    <property type="evidence" value="ECO:0007669"/>
    <property type="project" value="TreeGrafter"/>
</dbReference>
<dbReference type="InterPro" id="IPR042097">
    <property type="entry name" value="Aminopeptidase_N-like_N_sf"/>
</dbReference>
<dbReference type="Pfam" id="PF17900">
    <property type="entry name" value="Peptidase_M1_N"/>
    <property type="match status" value="1"/>
</dbReference>
<dbReference type="SUPFAM" id="SSF63737">
    <property type="entry name" value="Leukotriene A4 hydrolase N-terminal domain"/>
    <property type="match status" value="1"/>
</dbReference>
<dbReference type="GO" id="GO:0043171">
    <property type="term" value="P:peptide catabolic process"/>
    <property type="evidence" value="ECO:0007669"/>
    <property type="project" value="TreeGrafter"/>
</dbReference>
<accession>A0A8K0GI45</accession>
<feature type="chain" id="PRO_5035441194" description="Aminopeptidase N-like N-terminal domain-containing protein" evidence="1">
    <location>
        <begin position="27"/>
        <end position="219"/>
    </location>
</feature>
<evidence type="ECO:0000259" key="2">
    <source>
        <dbReference type="Pfam" id="PF17900"/>
    </source>
</evidence>
<dbReference type="GO" id="GO:0042277">
    <property type="term" value="F:peptide binding"/>
    <property type="evidence" value="ECO:0007669"/>
    <property type="project" value="TreeGrafter"/>
</dbReference>
<keyword evidence="1" id="KW-0732">Signal</keyword>
<protein>
    <recommendedName>
        <fullName evidence="2">Aminopeptidase N-like N-terminal domain-containing protein</fullName>
    </recommendedName>
</protein>
<dbReference type="GO" id="GO:0008270">
    <property type="term" value="F:zinc ion binding"/>
    <property type="evidence" value="ECO:0007669"/>
    <property type="project" value="TreeGrafter"/>
</dbReference>
<gene>
    <name evidence="3" type="ORF">ILUMI_05433</name>
</gene>
<keyword evidence="4" id="KW-1185">Reference proteome</keyword>
<dbReference type="FunFam" id="2.60.40.1730:FF:000013">
    <property type="entry name" value="Aminopeptidase"/>
    <property type="match status" value="1"/>
</dbReference>
<dbReference type="GO" id="GO:0016020">
    <property type="term" value="C:membrane"/>
    <property type="evidence" value="ECO:0007669"/>
    <property type="project" value="TreeGrafter"/>
</dbReference>
<dbReference type="GO" id="GO:0070006">
    <property type="term" value="F:metalloaminopeptidase activity"/>
    <property type="evidence" value="ECO:0007669"/>
    <property type="project" value="TreeGrafter"/>
</dbReference>
<sequence>MALGAILLSALAVGLTILLYSNSCEAAPEALTQKSAIVATRLPTNLEPLHYRLQLMPFLNQQNFTTNGAVSVTLNVIEDTDKIAINMYDITVHNDSVKVKHLNQSENIEVTDQKYDNISQIYTIYLKDSLKKGELYELEIKFISKLNDKMQGFYRSHYIDPKTNTTKWMASTQFSPTDARRAFPCFDEPSFKAKFTISIARPNNMTTISNMPKRATDPM</sequence>
<evidence type="ECO:0000256" key="1">
    <source>
        <dbReference type="SAM" id="SignalP"/>
    </source>
</evidence>
<feature type="domain" description="Aminopeptidase N-like N-terminal" evidence="2">
    <location>
        <begin position="48"/>
        <end position="217"/>
    </location>
</feature>
<comment type="caution">
    <text evidence="3">The sequence shown here is derived from an EMBL/GenBank/DDBJ whole genome shotgun (WGS) entry which is preliminary data.</text>
</comment>